<evidence type="ECO:0000256" key="8">
    <source>
        <dbReference type="ARBA" id="ARBA00022692"/>
    </source>
</evidence>
<accession>A0ABT9EUX5</accession>
<feature type="transmembrane region" description="Helical" evidence="11">
    <location>
        <begin position="52"/>
        <end position="72"/>
    </location>
</feature>
<organism evidence="13 14">
    <name type="scientific">Neptunomonas phycophila</name>
    <dbReference type="NCBI Taxonomy" id="1572645"/>
    <lineage>
        <taxon>Bacteria</taxon>
        <taxon>Pseudomonadati</taxon>
        <taxon>Pseudomonadota</taxon>
        <taxon>Gammaproteobacteria</taxon>
        <taxon>Oceanospirillales</taxon>
        <taxon>Oceanospirillaceae</taxon>
        <taxon>Neptunomonas</taxon>
    </lineage>
</organism>
<feature type="transmembrane region" description="Helical" evidence="11">
    <location>
        <begin position="147"/>
        <end position="167"/>
    </location>
</feature>
<comment type="catalytic activity">
    <reaction evidence="11">
        <text>all-trans-octaprenyl diphosphate + 4-hydroxybenzoate = 4-hydroxy-3-(all-trans-octaprenyl)benzoate + diphosphate</text>
        <dbReference type="Rhea" id="RHEA:27782"/>
        <dbReference type="ChEBI" id="CHEBI:1617"/>
        <dbReference type="ChEBI" id="CHEBI:17879"/>
        <dbReference type="ChEBI" id="CHEBI:33019"/>
        <dbReference type="ChEBI" id="CHEBI:57711"/>
        <dbReference type="EC" id="2.5.1.39"/>
    </reaction>
</comment>
<keyword evidence="8 11" id="KW-0812">Transmembrane</keyword>
<keyword evidence="7 11" id="KW-0831">Ubiquinone biosynthesis</keyword>
<comment type="cofactor">
    <cofactor evidence="1 11">
        <name>Mg(2+)</name>
        <dbReference type="ChEBI" id="CHEBI:18420"/>
    </cofactor>
</comment>
<evidence type="ECO:0000256" key="11">
    <source>
        <dbReference type="HAMAP-Rule" id="MF_01635"/>
    </source>
</evidence>
<dbReference type="EMBL" id="JAUYVO010000006">
    <property type="protein sequence ID" value="MDP2522866.1"/>
    <property type="molecule type" value="Genomic_DNA"/>
</dbReference>
<reference evidence="13" key="1">
    <citation type="submission" date="2023-07" db="EMBL/GenBank/DDBJ databases">
        <title>Genome content predicts the carbon catabolic preferences of heterotrophic bacteria.</title>
        <authorList>
            <person name="Gralka M."/>
        </authorList>
    </citation>
    <scope>NUCLEOTIDE SEQUENCE</scope>
    <source>
        <strain evidence="13">5G01</strain>
    </source>
</reference>
<evidence type="ECO:0000256" key="6">
    <source>
        <dbReference type="ARBA" id="ARBA00022679"/>
    </source>
</evidence>
<comment type="function">
    <text evidence="11">Catalyzes the prenylation of para-hydroxybenzoate (PHB) with an all-trans polyprenyl group. Mediates the second step in the final reaction sequence of ubiquinone-8 (UQ-8) biosynthesis, which is the condensation of the polyisoprenoid side chain with PHB, generating the first membrane-bound Q intermediate 3-octaprenyl-4-hydroxybenzoate.</text>
</comment>
<dbReference type="PANTHER" id="PTHR11048:SF28">
    <property type="entry name" value="4-HYDROXYBENZOATE POLYPRENYLTRANSFERASE, MITOCHONDRIAL"/>
    <property type="match status" value="1"/>
</dbReference>
<protein>
    <recommendedName>
        <fullName evidence="11 12">4-hydroxybenzoate octaprenyltransferase</fullName>
        <ecNumber evidence="11 12">2.5.1.39</ecNumber>
    </recommendedName>
    <alternativeName>
        <fullName evidence="11">4-HB polyprenyltransferase</fullName>
    </alternativeName>
</protein>
<evidence type="ECO:0000256" key="10">
    <source>
        <dbReference type="ARBA" id="ARBA00023136"/>
    </source>
</evidence>
<dbReference type="RefSeq" id="WP_305450696.1">
    <property type="nucleotide sequence ID" value="NZ_JAUYVO010000006.1"/>
</dbReference>
<comment type="similarity">
    <text evidence="3 11">Belongs to the UbiA prenyltransferase family.</text>
</comment>
<dbReference type="InterPro" id="IPR039653">
    <property type="entry name" value="Prenyltransferase"/>
</dbReference>
<feature type="transmembrane region" description="Helical" evidence="11">
    <location>
        <begin position="243"/>
        <end position="263"/>
    </location>
</feature>
<keyword evidence="14" id="KW-1185">Reference proteome</keyword>
<dbReference type="PROSITE" id="PS00943">
    <property type="entry name" value="UBIA"/>
    <property type="match status" value="1"/>
</dbReference>
<dbReference type="Proteomes" id="UP001177341">
    <property type="component" value="Unassembled WGS sequence"/>
</dbReference>
<dbReference type="GO" id="GO:0008412">
    <property type="term" value="F:4-hydroxybenzoate polyprenyltransferase activity"/>
    <property type="evidence" value="ECO:0007669"/>
    <property type="project" value="UniProtKB-EC"/>
</dbReference>
<evidence type="ECO:0000256" key="12">
    <source>
        <dbReference type="NCBIfam" id="TIGR01474"/>
    </source>
</evidence>
<comment type="pathway">
    <text evidence="11">Cofactor biosynthesis; ubiquinone biosynthesis.</text>
</comment>
<feature type="transmembrane region" description="Helical" evidence="11">
    <location>
        <begin position="173"/>
        <end position="196"/>
    </location>
</feature>
<proteinExistence type="inferred from homology"/>
<dbReference type="NCBIfam" id="TIGR01474">
    <property type="entry name" value="ubiA_proteo"/>
    <property type="match status" value="1"/>
</dbReference>
<dbReference type="InterPro" id="IPR006370">
    <property type="entry name" value="HB_polyprenyltransferase-like"/>
</dbReference>
<dbReference type="Gene3D" id="1.10.357.140">
    <property type="entry name" value="UbiA prenyltransferase"/>
    <property type="match status" value="1"/>
</dbReference>
<dbReference type="InterPro" id="IPR044878">
    <property type="entry name" value="UbiA_sf"/>
</dbReference>
<sequence>MSHVAPRPALTLRERLAIYTQLTRFNKPIGSYLLLWPTLWALWIAADGVPPLSLLIIFIAGVFITRSAGCVINDYADRHIDGHVKRTAERPLALGLISSKEALMLFAGLMLLAFVLVLFTNRMTIWMSFGALALASLYPFMKRHTHLPQVVLGAAFGWAIPMAFTAVDETLPLVAWLIFLAKLLWTVAYDTMYAMVDRDDDIKIGVKSTAILFGKQDKRIIGLLQIATLLVLLLVGTLESMTWPYYVGIVIAGVFFVYQQNLIKDRDRTRCFNAFLNNHYAELAVFVGIVVHFMTN</sequence>
<keyword evidence="4 11" id="KW-1003">Cell membrane</keyword>
<evidence type="ECO:0000256" key="3">
    <source>
        <dbReference type="ARBA" id="ARBA00005985"/>
    </source>
</evidence>
<keyword evidence="11" id="KW-0460">Magnesium</keyword>
<keyword evidence="6 11" id="KW-0808">Transferase</keyword>
<evidence type="ECO:0000313" key="14">
    <source>
        <dbReference type="Proteomes" id="UP001177341"/>
    </source>
</evidence>
<comment type="caution">
    <text evidence="13">The sequence shown here is derived from an EMBL/GenBank/DDBJ whole genome shotgun (WGS) entry which is preliminary data.</text>
</comment>
<dbReference type="HAMAP" id="MF_01635">
    <property type="entry name" value="UbiA"/>
    <property type="match status" value="1"/>
</dbReference>
<evidence type="ECO:0000256" key="5">
    <source>
        <dbReference type="ARBA" id="ARBA00022519"/>
    </source>
</evidence>
<feature type="transmembrane region" description="Helical" evidence="11">
    <location>
        <begin position="123"/>
        <end position="140"/>
    </location>
</feature>
<name>A0ABT9EUX5_9GAMM</name>
<feature type="transmembrane region" description="Helical" evidence="11">
    <location>
        <begin position="275"/>
        <end position="294"/>
    </location>
</feature>
<evidence type="ECO:0000256" key="7">
    <source>
        <dbReference type="ARBA" id="ARBA00022688"/>
    </source>
</evidence>
<dbReference type="EC" id="2.5.1.39" evidence="11 12"/>
<gene>
    <name evidence="11 13" type="primary">ubiA</name>
    <name evidence="13" type="ORF">Q8W30_09830</name>
</gene>
<evidence type="ECO:0000256" key="1">
    <source>
        <dbReference type="ARBA" id="ARBA00001946"/>
    </source>
</evidence>
<dbReference type="InterPro" id="IPR030470">
    <property type="entry name" value="UbiA_prenylTrfase_CS"/>
</dbReference>
<evidence type="ECO:0000256" key="4">
    <source>
        <dbReference type="ARBA" id="ARBA00022475"/>
    </source>
</evidence>
<evidence type="ECO:0000313" key="13">
    <source>
        <dbReference type="EMBL" id="MDP2522866.1"/>
    </source>
</evidence>
<keyword evidence="5 11" id="KW-0997">Cell inner membrane</keyword>
<evidence type="ECO:0000256" key="9">
    <source>
        <dbReference type="ARBA" id="ARBA00022989"/>
    </source>
</evidence>
<dbReference type="PANTHER" id="PTHR11048">
    <property type="entry name" value="PRENYLTRANSFERASES"/>
    <property type="match status" value="1"/>
</dbReference>
<keyword evidence="10 11" id="KW-0472">Membrane</keyword>
<evidence type="ECO:0000256" key="2">
    <source>
        <dbReference type="ARBA" id="ARBA00004141"/>
    </source>
</evidence>
<keyword evidence="9 11" id="KW-1133">Transmembrane helix</keyword>
<comment type="subcellular location">
    <subcellularLocation>
        <location evidence="11">Cell inner membrane</location>
        <topology evidence="11">Multi-pass membrane protein</topology>
    </subcellularLocation>
    <subcellularLocation>
        <location evidence="2">Membrane</location>
        <topology evidence="2">Multi-pass membrane protein</topology>
    </subcellularLocation>
</comment>
<dbReference type="Pfam" id="PF01040">
    <property type="entry name" value="UbiA"/>
    <property type="match status" value="1"/>
</dbReference>
<dbReference type="InterPro" id="IPR000537">
    <property type="entry name" value="UbiA_prenyltransferase"/>
</dbReference>
<dbReference type="CDD" id="cd13959">
    <property type="entry name" value="PT_UbiA_COQ2"/>
    <property type="match status" value="1"/>
</dbReference>
<feature type="transmembrane region" description="Helical" evidence="11">
    <location>
        <begin position="92"/>
        <end position="117"/>
    </location>
</feature>
<dbReference type="Gene3D" id="1.20.120.1780">
    <property type="entry name" value="UbiA prenyltransferase"/>
    <property type="match status" value="1"/>
</dbReference>
<feature type="transmembrane region" description="Helical" evidence="11">
    <location>
        <begin position="220"/>
        <end position="237"/>
    </location>
</feature>